<proteinExistence type="predicted"/>
<evidence type="ECO:0000313" key="2">
    <source>
        <dbReference type="EMBL" id="PFX33030.1"/>
    </source>
</evidence>
<dbReference type="AlphaFoldDB" id="A0A2B4SVX7"/>
<sequence length="402" mass="43512">MNYYGMKVTVGKKTGQLIGEKIYGKFNSDPRSSSNITPSTTSDEESDKKGSYTFNVNTTDESDPLDWYKAYFEVDLKIKKTADGTAYGAAYGAAATINGGFGIIDSIIVKFDGTGVLDSQNTNHAINIKNLTEFRDTYSSEVGPSMFHCPDTNTTADITKKVVPPGKPGERLKKSSNGDFDIESKKLINAADPTEAQDASTKAYTEKHLHTDGSRPMSGVLNMQNRKIINVADPTNKDAVNLQKLNFVVSEQTANGASVVNFKLNTELKKKADADVMINELSGKLDTTTFNAEIAKKPNASAVMLLDGSLSMTGDLNLGNKKAINSAAPSGGTDLCNKTYVDTLVGTTKTNLEKHVNDHLAHSVTTSNLKNDLDYIMNGIIGNEFSDEDDINGKKHSFQRLS</sequence>
<gene>
    <name evidence="2" type="ORF">AWC38_SpisGene2089</name>
</gene>
<feature type="region of interest" description="Disordered" evidence="1">
    <location>
        <begin position="149"/>
        <end position="178"/>
    </location>
</feature>
<evidence type="ECO:0000256" key="1">
    <source>
        <dbReference type="SAM" id="MobiDB-lite"/>
    </source>
</evidence>
<accession>A0A2B4SVX7</accession>
<organism evidence="2 3">
    <name type="scientific">Stylophora pistillata</name>
    <name type="common">Smooth cauliflower coral</name>
    <dbReference type="NCBI Taxonomy" id="50429"/>
    <lineage>
        <taxon>Eukaryota</taxon>
        <taxon>Metazoa</taxon>
        <taxon>Cnidaria</taxon>
        <taxon>Anthozoa</taxon>
        <taxon>Hexacorallia</taxon>
        <taxon>Scleractinia</taxon>
        <taxon>Astrocoeniina</taxon>
        <taxon>Pocilloporidae</taxon>
        <taxon>Stylophora</taxon>
    </lineage>
</organism>
<dbReference type="EMBL" id="LSMT01000016">
    <property type="protein sequence ID" value="PFX33030.1"/>
    <property type="molecule type" value="Genomic_DNA"/>
</dbReference>
<feature type="compositionally biased region" description="Polar residues" evidence="1">
    <location>
        <begin position="29"/>
        <end position="41"/>
    </location>
</feature>
<keyword evidence="3" id="KW-1185">Reference proteome</keyword>
<dbReference type="Proteomes" id="UP000225706">
    <property type="component" value="Unassembled WGS sequence"/>
</dbReference>
<comment type="caution">
    <text evidence="2">The sequence shown here is derived from an EMBL/GenBank/DDBJ whole genome shotgun (WGS) entry which is preliminary data.</text>
</comment>
<protein>
    <submittedName>
        <fullName evidence="2">Uncharacterized protein</fullName>
    </submittedName>
</protein>
<reference evidence="3" key="1">
    <citation type="journal article" date="2017" name="bioRxiv">
        <title>Comparative analysis of the genomes of Stylophora pistillata and Acropora digitifera provides evidence for extensive differences between species of corals.</title>
        <authorList>
            <person name="Voolstra C.R."/>
            <person name="Li Y."/>
            <person name="Liew Y.J."/>
            <person name="Baumgarten S."/>
            <person name="Zoccola D."/>
            <person name="Flot J.-F."/>
            <person name="Tambutte S."/>
            <person name="Allemand D."/>
            <person name="Aranda M."/>
        </authorList>
    </citation>
    <scope>NUCLEOTIDE SEQUENCE [LARGE SCALE GENOMIC DNA]</scope>
</reference>
<feature type="region of interest" description="Disordered" evidence="1">
    <location>
        <begin position="29"/>
        <end position="55"/>
    </location>
</feature>
<name>A0A2B4SVX7_STYPI</name>
<evidence type="ECO:0000313" key="3">
    <source>
        <dbReference type="Proteomes" id="UP000225706"/>
    </source>
</evidence>